<dbReference type="KEGG" id="blag:BLTE_10870"/>
<keyword evidence="2" id="KW-0238">DNA-binding</keyword>
<dbReference type="SUPFAM" id="SSF51306">
    <property type="entry name" value="LexA/Signal peptidase"/>
    <property type="match status" value="1"/>
</dbReference>
<feature type="domain" description="Peptidase S24/S26A/S26B/S26C" evidence="4">
    <location>
        <begin position="10"/>
        <end position="112"/>
    </location>
</feature>
<protein>
    <recommendedName>
        <fullName evidence="4">Peptidase S24/S26A/S26B/S26C domain-containing protein</fullName>
    </recommendedName>
</protein>
<keyword evidence="3" id="KW-0804">Transcription</keyword>
<dbReference type="Gene3D" id="2.10.109.10">
    <property type="entry name" value="Umud Fragment, subunit A"/>
    <property type="match status" value="1"/>
</dbReference>
<reference evidence="5 6" key="1">
    <citation type="submission" date="2018-08" db="EMBL/GenBank/DDBJ databases">
        <title>Complete genome sequencing of Blastochloris tepida GI.</title>
        <authorList>
            <person name="Tsukatani Y."/>
            <person name="Mori H."/>
        </authorList>
    </citation>
    <scope>NUCLEOTIDE SEQUENCE [LARGE SCALE GENOMIC DNA]</scope>
    <source>
        <strain evidence="5 6">GI</strain>
    </source>
</reference>
<evidence type="ECO:0000313" key="6">
    <source>
        <dbReference type="Proteomes" id="UP000266934"/>
    </source>
</evidence>
<dbReference type="PANTHER" id="PTHR40661">
    <property type="match status" value="1"/>
</dbReference>
<dbReference type="InterPro" id="IPR015927">
    <property type="entry name" value="Peptidase_S24_S26A/B/C"/>
</dbReference>
<dbReference type="PANTHER" id="PTHR40661:SF3">
    <property type="entry name" value="FELS-1 PROPHAGE TRANSCRIPTIONAL REGULATOR"/>
    <property type="match status" value="1"/>
</dbReference>
<dbReference type="CDD" id="cd06529">
    <property type="entry name" value="S24_LexA-like"/>
    <property type="match status" value="1"/>
</dbReference>
<dbReference type="GO" id="GO:0003677">
    <property type="term" value="F:DNA binding"/>
    <property type="evidence" value="ECO:0007669"/>
    <property type="project" value="UniProtKB-KW"/>
</dbReference>
<proteinExistence type="predicted"/>
<dbReference type="Pfam" id="PF00717">
    <property type="entry name" value="Peptidase_S24"/>
    <property type="match status" value="1"/>
</dbReference>
<keyword evidence="6" id="KW-1185">Reference proteome</keyword>
<evidence type="ECO:0000256" key="2">
    <source>
        <dbReference type="ARBA" id="ARBA00023125"/>
    </source>
</evidence>
<keyword evidence="1" id="KW-0805">Transcription regulation</keyword>
<accession>A0A348FYL9</accession>
<dbReference type="EMBL" id="AP018907">
    <property type="protein sequence ID" value="BBF92402.1"/>
    <property type="molecule type" value="Genomic_DNA"/>
</dbReference>
<evidence type="ECO:0000259" key="4">
    <source>
        <dbReference type="Pfam" id="PF00717"/>
    </source>
</evidence>
<dbReference type="InterPro" id="IPR036286">
    <property type="entry name" value="LexA/Signal_pep-like_sf"/>
</dbReference>
<evidence type="ECO:0000256" key="3">
    <source>
        <dbReference type="ARBA" id="ARBA00023163"/>
    </source>
</evidence>
<dbReference type="Proteomes" id="UP000266934">
    <property type="component" value="Chromosome"/>
</dbReference>
<evidence type="ECO:0000256" key="1">
    <source>
        <dbReference type="ARBA" id="ARBA00023015"/>
    </source>
</evidence>
<sequence length="118" mass="12971">MVLSQDHGSLAMPRHILERLILRPEHALALIAEGNSMAQTIGDGDLLLIDRSDDGRRRPLASGSVYALTVDDEAFVKRIYREPGRLVLHSDSGAPDIPVDDSRTVRIIGRVVWVGHAL</sequence>
<gene>
    <name evidence="5" type="ORF">BLTE_10870</name>
</gene>
<organism evidence="5 6">
    <name type="scientific">Blastochloris tepida</name>
    <dbReference type="NCBI Taxonomy" id="2233851"/>
    <lineage>
        <taxon>Bacteria</taxon>
        <taxon>Pseudomonadati</taxon>
        <taxon>Pseudomonadota</taxon>
        <taxon>Alphaproteobacteria</taxon>
        <taxon>Hyphomicrobiales</taxon>
        <taxon>Blastochloridaceae</taxon>
        <taxon>Blastochloris</taxon>
    </lineage>
</organism>
<dbReference type="AlphaFoldDB" id="A0A348FYL9"/>
<name>A0A348FYL9_9HYPH</name>
<dbReference type="InterPro" id="IPR039418">
    <property type="entry name" value="LexA-like"/>
</dbReference>
<evidence type="ECO:0000313" key="5">
    <source>
        <dbReference type="EMBL" id="BBF92402.1"/>
    </source>
</evidence>